<evidence type="ECO:0000256" key="10">
    <source>
        <dbReference type="ARBA" id="ARBA00030128"/>
    </source>
</evidence>
<dbReference type="PANTHER" id="PTHR23117">
    <property type="entry name" value="GUANYLATE KINASE-RELATED"/>
    <property type="match status" value="1"/>
</dbReference>
<evidence type="ECO:0000256" key="5">
    <source>
        <dbReference type="ARBA" id="ARBA00022490"/>
    </source>
</evidence>
<dbReference type="Proteomes" id="UP000000647">
    <property type="component" value="Chromosome"/>
</dbReference>
<dbReference type="GO" id="GO:0004385">
    <property type="term" value="F:GMP kinase activity"/>
    <property type="evidence" value="ECO:0007669"/>
    <property type="project" value="UniProtKB-UniRule"/>
</dbReference>
<evidence type="ECO:0000256" key="4">
    <source>
        <dbReference type="ARBA" id="ARBA00016296"/>
    </source>
</evidence>
<dbReference type="CDD" id="cd00071">
    <property type="entry name" value="GMPK"/>
    <property type="match status" value="1"/>
</dbReference>
<comment type="similarity">
    <text evidence="2 11">Belongs to the guanylate kinase family.</text>
</comment>
<dbReference type="EC" id="2.7.4.8" evidence="3 11"/>
<dbReference type="InterPro" id="IPR017665">
    <property type="entry name" value="Guanylate_kinase"/>
</dbReference>
<evidence type="ECO:0000313" key="14">
    <source>
        <dbReference type="Proteomes" id="UP000000647"/>
    </source>
</evidence>
<name>A1WVP0_HALHL</name>
<dbReference type="PANTHER" id="PTHR23117:SF13">
    <property type="entry name" value="GUANYLATE KINASE"/>
    <property type="match status" value="1"/>
</dbReference>
<proteinExistence type="inferred from homology"/>
<keyword evidence="7 11" id="KW-0547">Nucleotide-binding</keyword>
<dbReference type="InterPro" id="IPR020590">
    <property type="entry name" value="Guanylate_kinase_CS"/>
</dbReference>
<organism evidence="13 14">
    <name type="scientific">Halorhodospira halophila (strain DSM 244 / SL1)</name>
    <name type="common">Ectothiorhodospira halophila (strain DSM 244 / SL1)</name>
    <dbReference type="NCBI Taxonomy" id="349124"/>
    <lineage>
        <taxon>Bacteria</taxon>
        <taxon>Pseudomonadati</taxon>
        <taxon>Pseudomonadota</taxon>
        <taxon>Gammaproteobacteria</taxon>
        <taxon>Chromatiales</taxon>
        <taxon>Ectothiorhodospiraceae</taxon>
        <taxon>Halorhodospira</taxon>
    </lineage>
</organism>
<feature type="binding site" evidence="11">
    <location>
        <begin position="17"/>
        <end position="24"/>
    </location>
    <ligand>
        <name>ATP</name>
        <dbReference type="ChEBI" id="CHEBI:30616"/>
    </ligand>
</feature>
<feature type="domain" description="Guanylate kinase-like" evidence="12">
    <location>
        <begin position="10"/>
        <end position="188"/>
    </location>
</feature>
<dbReference type="FunFam" id="3.40.50.300:FF:000084">
    <property type="entry name" value="Guanylate kinase"/>
    <property type="match status" value="1"/>
</dbReference>
<reference evidence="13 14" key="2">
    <citation type="journal article" date="2013" name="Stand. Genomic Sci.">
        <title>Complete genome sequence of Halorhodospira halophila SL1.</title>
        <authorList>
            <person name="Challacombe J.F."/>
            <person name="Majid S."/>
            <person name="Deole R."/>
            <person name="Brettin T.S."/>
            <person name="Bruce D."/>
            <person name="Delano S.F."/>
            <person name="Detter J.C."/>
            <person name="Gleasner C.D."/>
            <person name="Han C.S."/>
            <person name="Misra M."/>
            <person name="Reitenga K.G."/>
            <person name="Mikhailova N."/>
            <person name="Woyke T."/>
            <person name="Pitluck S."/>
            <person name="Nolan M."/>
            <person name="Land M.L."/>
            <person name="Saunders E."/>
            <person name="Tapia R."/>
            <person name="Lapidus A."/>
            <person name="Ivanova N."/>
            <person name="Hoff W.D."/>
        </authorList>
    </citation>
    <scope>NUCLEOTIDE SEQUENCE [LARGE SCALE GENOMIC DNA]</scope>
    <source>
        <strain evidence="14">DSM 244 / SL1</strain>
    </source>
</reference>
<keyword evidence="5 11" id="KW-0963">Cytoplasm</keyword>
<dbReference type="InterPro" id="IPR008145">
    <property type="entry name" value="GK/Ca_channel_bsu"/>
</dbReference>
<reference evidence="14" key="1">
    <citation type="submission" date="2006-12" db="EMBL/GenBank/DDBJ databases">
        <title>Complete sequence of Halorhodospira halophila SL1.</title>
        <authorList>
            <consortium name="US DOE Joint Genome Institute"/>
            <person name="Copeland A."/>
            <person name="Lucas S."/>
            <person name="Lapidus A."/>
            <person name="Barry K."/>
            <person name="Detter J.C."/>
            <person name="Glavina del Rio T."/>
            <person name="Hammon N."/>
            <person name="Israni S."/>
            <person name="Dalin E."/>
            <person name="Tice H."/>
            <person name="Pitluck S."/>
            <person name="Saunders E."/>
            <person name="Brettin T."/>
            <person name="Bruce D."/>
            <person name="Han C."/>
            <person name="Tapia R."/>
            <person name="Schmutz J."/>
            <person name="Larimer F."/>
            <person name="Land M."/>
            <person name="Hauser L."/>
            <person name="Kyrpides N."/>
            <person name="Mikhailova N."/>
            <person name="Hoff W."/>
            <person name="Richardson P."/>
        </authorList>
    </citation>
    <scope>NUCLEOTIDE SEQUENCE [LARGE SCALE GENOMIC DNA]</scope>
    <source>
        <strain evidence="14">DSM 244 / SL1</strain>
    </source>
</reference>
<evidence type="ECO:0000256" key="11">
    <source>
        <dbReference type="HAMAP-Rule" id="MF_00328"/>
    </source>
</evidence>
<evidence type="ECO:0000256" key="9">
    <source>
        <dbReference type="ARBA" id="ARBA00022840"/>
    </source>
</evidence>
<dbReference type="OrthoDB" id="9808150at2"/>
<dbReference type="Gene3D" id="3.40.50.300">
    <property type="entry name" value="P-loop containing nucleotide triphosphate hydrolases"/>
    <property type="match status" value="1"/>
</dbReference>
<dbReference type="AlphaFoldDB" id="A1WVP0"/>
<dbReference type="KEGG" id="hha:Hhal_0976"/>
<dbReference type="InterPro" id="IPR008144">
    <property type="entry name" value="Guanylate_kin-like_dom"/>
</dbReference>
<dbReference type="Gene3D" id="3.30.63.10">
    <property type="entry name" value="Guanylate Kinase phosphate binding domain"/>
    <property type="match status" value="1"/>
</dbReference>
<dbReference type="EMBL" id="CP000544">
    <property type="protein sequence ID" value="ABM61752.1"/>
    <property type="molecule type" value="Genomic_DNA"/>
</dbReference>
<dbReference type="InterPro" id="IPR027417">
    <property type="entry name" value="P-loop_NTPase"/>
</dbReference>
<dbReference type="HOGENOM" id="CLU_001715_1_0_6"/>
<dbReference type="Pfam" id="PF00625">
    <property type="entry name" value="Guanylate_kin"/>
    <property type="match status" value="1"/>
</dbReference>
<evidence type="ECO:0000256" key="2">
    <source>
        <dbReference type="ARBA" id="ARBA00005790"/>
    </source>
</evidence>
<keyword evidence="9 11" id="KW-0067">ATP-binding</keyword>
<dbReference type="NCBIfam" id="TIGR03263">
    <property type="entry name" value="guanyl_kin"/>
    <property type="match status" value="1"/>
</dbReference>
<keyword evidence="8 11" id="KW-0418">Kinase</keyword>
<evidence type="ECO:0000259" key="12">
    <source>
        <dbReference type="PROSITE" id="PS50052"/>
    </source>
</evidence>
<accession>A1WVP0</accession>
<evidence type="ECO:0000256" key="1">
    <source>
        <dbReference type="ARBA" id="ARBA00004496"/>
    </source>
</evidence>
<dbReference type="FunFam" id="3.30.63.10:FF:000002">
    <property type="entry name" value="Guanylate kinase 1"/>
    <property type="match status" value="1"/>
</dbReference>
<dbReference type="GO" id="GO:0005829">
    <property type="term" value="C:cytosol"/>
    <property type="evidence" value="ECO:0007669"/>
    <property type="project" value="TreeGrafter"/>
</dbReference>
<dbReference type="eggNOG" id="COG0194">
    <property type="taxonomic scope" value="Bacteria"/>
</dbReference>
<keyword evidence="14" id="KW-1185">Reference proteome</keyword>
<dbReference type="SUPFAM" id="SSF52540">
    <property type="entry name" value="P-loop containing nucleoside triphosphate hydrolases"/>
    <property type="match status" value="1"/>
</dbReference>
<evidence type="ECO:0000313" key="13">
    <source>
        <dbReference type="EMBL" id="ABM61752.1"/>
    </source>
</evidence>
<dbReference type="PROSITE" id="PS00856">
    <property type="entry name" value="GUANYLATE_KINASE_1"/>
    <property type="match status" value="1"/>
</dbReference>
<dbReference type="SMART" id="SM00072">
    <property type="entry name" value="GuKc"/>
    <property type="match status" value="1"/>
</dbReference>
<evidence type="ECO:0000256" key="7">
    <source>
        <dbReference type="ARBA" id="ARBA00022741"/>
    </source>
</evidence>
<sequence length="211" mass="23579">MSSDPTAPRGTLFIVSAPSGAGKTSLVRALLEQIPGLELSVSSTTRPPRPGERDGVDYHFLDEARFLERIESGRFLEYARVFDNLYGTSQDAVEARLDAGADVILEIDWQGAQQVRRVLPEAVSVFILPPSREELHRRLSERGQDSAEVIERRLAEAVDEMAHFSEYDYLVINDDFTRALGELGTLIGAQRLACRRQQCLHADRLAELLAR</sequence>
<dbReference type="HAMAP" id="MF_00328">
    <property type="entry name" value="Guanylate_kinase"/>
    <property type="match status" value="1"/>
</dbReference>
<comment type="subcellular location">
    <subcellularLocation>
        <location evidence="1 11">Cytoplasm</location>
    </subcellularLocation>
</comment>
<keyword evidence="6 11" id="KW-0808">Transferase</keyword>
<evidence type="ECO:0000256" key="8">
    <source>
        <dbReference type="ARBA" id="ARBA00022777"/>
    </source>
</evidence>
<comment type="function">
    <text evidence="11">Essential for recycling GMP and indirectly, cGMP.</text>
</comment>
<dbReference type="RefSeq" id="WP_011813775.1">
    <property type="nucleotide sequence ID" value="NC_008789.1"/>
</dbReference>
<gene>
    <name evidence="11" type="primary">gmk</name>
    <name evidence="13" type="ordered locus">Hhal_0976</name>
</gene>
<protein>
    <recommendedName>
        <fullName evidence="4 11">Guanylate kinase</fullName>
        <ecNumber evidence="3 11">2.7.4.8</ecNumber>
    </recommendedName>
    <alternativeName>
        <fullName evidence="10 11">GMP kinase</fullName>
    </alternativeName>
</protein>
<dbReference type="PROSITE" id="PS50052">
    <property type="entry name" value="GUANYLATE_KINASE_2"/>
    <property type="match status" value="1"/>
</dbReference>
<evidence type="ECO:0000256" key="3">
    <source>
        <dbReference type="ARBA" id="ARBA00012961"/>
    </source>
</evidence>
<dbReference type="STRING" id="349124.Hhal_0976"/>
<dbReference type="GO" id="GO:0005524">
    <property type="term" value="F:ATP binding"/>
    <property type="evidence" value="ECO:0007669"/>
    <property type="project" value="UniProtKB-UniRule"/>
</dbReference>
<comment type="catalytic activity">
    <reaction evidence="11">
        <text>GMP + ATP = GDP + ADP</text>
        <dbReference type="Rhea" id="RHEA:20780"/>
        <dbReference type="ChEBI" id="CHEBI:30616"/>
        <dbReference type="ChEBI" id="CHEBI:58115"/>
        <dbReference type="ChEBI" id="CHEBI:58189"/>
        <dbReference type="ChEBI" id="CHEBI:456216"/>
        <dbReference type="EC" id="2.7.4.8"/>
    </reaction>
</comment>
<evidence type="ECO:0000256" key="6">
    <source>
        <dbReference type="ARBA" id="ARBA00022679"/>
    </source>
</evidence>